<dbReference type="GO" id="GO:0016887">
    <property type="term" value="F:ATP hydrolysis activity"/>
    <property type="evidence" value="ECO:0007669"/>
    <property type="project" value="InterPro"/>
</dbReference>
<gene>
    <name evidence="12" type="ORF">PTSG_06183</name>
</gene>
<keyword evidence="7" id="KW-0732">Signal</keyword>
<feature type="domain" description="ABC transporter" evidence="8">
    <location>
        <begin position="720"/>
        <end position="813"/>
    </location>
</feature>
<dbReference type="GO" id="GO:0005507">
    <property type="term" value="F:copper ion binding"/>
    <property type="evidence" value="ECO:0007669"/>
    <property type="project" value="InterPro"/>
</dbReference>
<evidence type="ECO:0000256" key="3">
    <source>
        <dbReference type="ARBA" id="ARBA00023002"/>
    </source>
</evidence>
<feature type="transmembrane region" description="Helical" evidence="6">
    <location>
        <begin position="873"/>
        <end position="891"/>
    </location>
</feature>
<evidence type="ECO:0000313" key="12">
    <source>
        <dbReference type="EMBL" id="EGD74175.1"/>
    </source>
</evidence>
<evidence type="ECO:0000259" key="10">
    <source>
        <dbReference type="Pfam" id="PF07731"/>
    </source>
</evidence>
<feature type="chain" id="PRO_5003287520" evidence="7">
    <location>
        <begin position="27"/>
        <end position="1068"/>
    </location>
</feature>
<dbReference type="InterPro" id="IPR011707">
    <property type="entry name" value="Cu-oxidase-like_N"/>
</dbReference>
<evidence type="ECO:0000256" key="5">
    <source>
        <dbReference type="SAM" id="MobiDB-lite"/>
    </source>
</evidence>
<keyword evidence="6" id="KW-1133">Transmembrane helix</keyword>
<dbReference type="InterPro" id="IPR003439">
    <property type="entry name" value="ABC_transporter-like_ATP-bd"/>
</dbReference>
<evidence type="ECO:0000313" key="13">
    <source>
        <dbReference type="Proteomes" id="UP000007799"/>
    </source>
</evidence>
<dbReference type="PROSITE" id="PS00080">
    <property type="entry name" value="MULTICOPPER_OXIDASE2"/>
    <property type="match status" value="1"/>
</dbReference>
<dbReference type="SUPFAM" id="SSF49503">
    <property type="entry name" value="Cupredoxins"/>
    <property type="match status" value="3"/>
</dbReference>
<feature type="region of interest" description="Disordered" evidence="5">
    <location>
        <begin position="982"/>
        <end position="1041"/>
    </location>
</feature>
<feature type="domain" description="Plastocyanin-like" evidence="11">
    <location>
        <begin position="49"/>
        <end position="152"/>
    </location>
</feature>
<feature type="compositionally biased region" description="Polar residues" evidence="5">
    <location>
        <begin position="1014"/>
        <end position="1027"/>
    </location>
</feature>
<dbReference type="Pfam" id="PF00005">
    <property type="entry name" value="ABC_tran"/>
    <property type="match status" value="1"/>
</dbReference>
<dbReference type="InterPro" id="IPR008972">
    <property type="entry name" value="Cupredoxin"/>
</dbReference>
<name>F2UC68_SALR5</name>
<dbReference type="Pfam" id="PF00394">
    <property type="entry name" value="Cu-oxidase"/>
    <property type="match status" value="1"/>
</dbReference>
<keyword evidence="6" id="KW-0812">Transmembrane</keyword>
<keyword evidence="3" id="KW-0560">Oxidoreductase</keyword>
<dbReference type="Gene3D" id="2.60.40.420">
    <property type="entry name" value="Cupredoxins - blue copper proteins"/>
    <property type="match status" value="3"/>
</dbReference>
<evidence type="ECO:0000256" key="6">
    <source>
        <dbReference type="SAM" id="Phobius"/>
    </source>
</evidence>
<dbReference type="PANTHER" id="PTHR11709">
    <property type="entry name" value="MULTI-COPPER OXIDASE"/>
    <property type="match status" value="1"/>
</dbReference>
<evidence type="ECO:0000259" key="9">
    <source>
        <dbReference type="Pfam" id="PF00394"/>
    </source>
</evidence>
<dbReference type="RefSeq" id="XP_004993075.1">
    <property type="nucleotide sequence ID" value="XM_004993018.1"/>
</dbReference>
<proteinExistence type="inferred from homology"/>
<keyword evidence="6" id="KW-0472">Membrane</keyword>
<dbReference type="InParanoid" id="F2UC68"/>
<sequence>MRWCVASFGVLLLVVVAGTQLRHAVAAVVEYDLVAQYAFVETEHHPIYASSINGTVPGPELRVKRGDRLVVHLHNKFATEGVSIHWHGLEVRDAINMDGVVGLTQCAVPPGESMTYEFVITDEAGTYWYHTHAGIDRVASRGLIGAFIILPADDEVDPHAPLYDEDITLPFGDLFEEATYALFLQNSGSKLPSSSHAPDGTSVGTFRWWTGHVAGQPNRRFVLDVEQGKRYRLRLLNIGELYAFSVCVDNHNLTVIAADGSNTEPYEAECVQLHVAERFDVILEANQPVDNYWLRFKLTEDPAQFSNELLGVVRYTGAPADASPTTTTSPRLQQKTVNCFDAGATPEQAPDTCIPVTALNPLLSRPAMEKPTAFSHEAEFIFVPPPSFGHFTHVRDFSHGIDNPMTQTAISSKPLLQFGTEGDHVHPHINAMYFDYNQTILMYMSHHKDSTRFTHPMHLHGHKFHVVGVGYPRKNGCRWTTCEKLPMPSPESLLHPSEAPLKDTVVMPAGGWVAIAFKADNPGMWLAHCHIPLHRDDGMLWTMLEAVDRIPERNLSFAGFPSCNNTAIAHTATACDCYEDRDAVLGQTPRSDWKCSAHSLCRHVSPPLQGKADQSGQVRFGTRRNETPHWIALVIILALCFGFIFLCRWLSKRRLATPANANTAASATHGHGSGHGTGLREDAEIIAGSHATSLAEPPAVSLRWKDLRVVSAKGSKPLLRGVSGVAQPGCITGVVGASGSGKTVLLRTLAGHSVGIVWEAGEIVVGDVPVQALREENKAAVLSFLPTVAPIRGDLSVEDNINYCGALLLTNATEDDNLTKSFILALAANVFHALGLLLGAAIPDPAAAVAVVTVVVQAMLMMAGFYRTLPDAIQWLPSVIGIPYYILTALMRTEFSANDSYRCHPSRASSAVGPHDCYIETNLLTEDYRQRNILFVQSPEAHDPSEWALVLPLVLFYIGIRILGAIILLLRIRRKFRLHAQQKLPSDHRRSSTHASSGAAPVRREPETKALISCTHSNGTATENGHCTKQRPSHHQRRASQKQLLLEDEANGDAMDGFSGPHTDVSTV</sequence>
<feature type="transmembrane region" description="Helical" evidence="6">
    <location>
        <begin position="822"/>
        <end position="842"/>
    </location>
</feature>
<feature type="transmembrane region" description="Helical" evidence="6">
    <location>
        <begin position="947"/>
        <end position="970"/>
    </location>
</feature>
<organism evidence="13">
    <name type="scientific">Salpingoeca rosetta (strain ATCC 50818 / BSB-021)</name>
    <dbReference type="NCBI Taxonomy" id="946362"/>
    <lineage>
        <taxon>Eukaryota</taxon>
        <taxon>Choanoflagellata</taxon>
        <taxon>Craspedida</taxon>
        <taxon>Salpingoecidae</taxon>
        <taxon>Salpingoeca</taxon>
    </lineage>
</organism>
<dbReference type="InterPro" id="IPR011706">
    <property type="entry name" value="Cu-oxidase_C"/>
</dbReference>
<feature type="domain" description="Plastocyanin-like" evidence="9">
    <location>
        <begin position="166"/>
        <end position="315"/>
    </location>
</feature>
<dbReference type="GO" id="GO:0016491">
    <property type="term" value="F:oxidoreductase activity"/>
    <property type="evidence" value="ECO:0007669"/>
    <property type="project" value="UniProtKB-KW"/>
</dbReference>
<dbReference type="SUPFAM" id="SSF52540">
    <property type="entry name" value="P-loop containing nucleoside triphosphate hydrolases"/>
    <property type="match status" value="1"/>
</dbReference>
<comment type="similarity">
    <text evidence="1">Belongs to the multicopper oxidase family.</text>
</comment>
<protein>
    <submittedName>
        <fullName evidence="12">Laccase 1</fullName>
    </submittedName>
</protein>
<dbReference type="eggNOG" id="KOG1263">
    <property type="taxonomic scope" value="Eukaryota"/>
</dbReference>
<dbReference type="eggNOG" id="KOG0061">
    <property type="taxonomic scope" value="Eukaryota"/>
</dbReference>
<evidence type="ECO:0000259" key="11">
    <source>
        <dbReference type="Pfam" id="PF07732"/>
    </source>
</evidence>
<feature type="compositionally biased region" description="Basic residues" evidence="5">
    <location>
        <begin position="1028"/>
        <end position="1040"/>
    </location>
</feature>
<feature type="transmembrane region" description="Helical" evidence="6">
    <location>
        <begin position="630"/>
        <end position="650"/>
    </location>
</feature>
<evidence type="ECO:0000256" key="1">
    <source>
        <dbReference type="ARBA" id="ARBA00010609"/>
    </source>
</evidence>
<evidence type="ECO:0000256" key="4">
    <source>
        <dbReference type="ARBA" id="ARBA00023008"/>
    </source>
</evidence>
<dbReference type="InterPro" id="IPR045087">
    <property type="entry name" value="Cu-oxidase_fam"/>
</dbReference>
<dbReference type="PANTHER" id="PTHR11709:SF394">
    <property type="entry name" value="FI03373P-RELATED"/>
    <property type="match status" value="1"/>
</dbReference>
<dbReference type="Gene3D" id="3.40.50.300">
    <property type="entry name" value="P-loop containing nucleotide triphosphate hydrolases"/>
    <property type="match status" value="1"/>
</dbReference>
<dbReference type="Pfam" id="PF07731">
    <property type="entry name" value="Cu-oxidase_2"/>
    <property type="match status" value="1"/>
</dbReference>
<keyword evidence="4" id="KW-0186">Copper</keyword>
<dbReference type="OrthoDB" id="2121828at2759"/>
<evidence type="ECO:0000259" key="8">
    <source>
        <dbReference type="Pfam" id="PF00005"/>
    </source>
</evidence>
<feature type="signal peptide" evidence="7">
    <location>
        <begin position="1"/>
        <end position="26"/>
    </location>
</feature>
<dbReference type="GO" id="GO:0005524">
    <property type="term" value="F:ATP binding"/>
    <property type="evidence" value="ECO:0007669"/>
    <property type="project" value="InterPro"/>
</dbReference>
<reference evidence="12" key="1">
    <citation type="submission" date="2009-08" db="EMBL/GenBank/DDBJ databases">
        <title>Annotation of Salpingoeca rosetta.</title>
        <authorList>
            <consortium name="The Broad Institute Genome Sequencing Platform"/>
            <person name="Russ C."/>
            <person name="Cuomo C."/>
            <person name="Burger G."/>
            <person name="Gray M.W."/>
            <person name="Holland P.W.H."/>
            <person name="King N."/>
            <person name="Lang F.B.F."/>
            <person name="Roger A.J."/>
            <person name="Ruiz-Trillo I."/>
            <person name="Young S.K."/>
            <person name="Zeng Q."/>
            <person name="Gargeya S."/>
            <person name="Alvarado L."/>
            <person name="Berlin A."/>
            <person name="Chapman S.B."/>
            <person name="Chen Z."/>
            <person name="Freedman E."/>
            <person name="Gellesch M."/>
            <person name="Goldberg J."/>
            <person name="Griggs A."/>
            <person name="Gujja S."/>
            <person name="Heilman E."/>
            <person name="Heiman D."/>
            <person name="Howarth C."/>
            <person name="Mehta T."/>
            <person name="Neiman D."/>
            <person name="Pearson M."/>
            <person name="Roberts A."/>
            <person name="Saif S."/>
            <person name="Shea T."/>
            <person name="Shenoy N."/>
            <person name="Sisk P."/>
            <person name="Stolte C."/>
            <person name="Sykes S."/>
            <person name="White J."/>
            <person name="Yandava C."/>
            <person name="Haas B."/>
            <person name="Nusbaum C."/>
            <person name="Birren B."/>
        </authorList>
    </citation>
    <scope>NUCLEOTIDE SEQUENCE [LARGE SCALE GENOMIC DNA]</scope>
    <source>
        <strain evidence="12">ATCC 50818</strain>
    </source>
</reference>
<dbReference type="GeneID" id="16073648"/>
<dbReference type="AlphaFoldDB" id="F2UC68"/>
<dbReference type="InterPro" id="IPR002355">
    <property type="entry name" value="Cu_oxidase_Cu_BS"/>
</dbReference>
<accession>F2UC68</accession>
<dbReference type="KEGG" id="sre:PTSG_06183"/>
<evidence type="ECO:0000256" key="2">
    <source>
        <dbReference type="ARBA" id="ARBA00022723"/>
    </source>
</evidence>
<keyword evidence="13" id="KW-1185">Reference proteome</keyword>
<dbReference type="CDD" id="cd04206">
    <property type="entry name" value="CuRO_1_LCC_like"/>
    <property type="match status" value="1"/>
</dbReference>
<dbReference type="Pfam" id="PF07732">
    <property type="entry name" value="Cu-oxidase_3"/>
    <property type="match status" value="1"/>
</dbReference>
<dbReference type="EMBL" id="GL832968">
    <property type="protein sequence ID" value="EGD74175.1"/>
    <property type="molecule type" value="Genomic_DNA"/>
</dbReference>
<dbReference type="InterPro" id="IPR027417">
    <property type="entry name" value="P-loop_NTPase"/>
</dbReference>
<feature type="domain" description="Plastocyanin-like" evidence="10">
    <location>
        <begin position="420"/>
        <end position="546"/>
    </location>
</feature>
<keyword evidence="2" id="KW-0479">Metal-binding</keyword>
<feature type="transmembrane region" description="Helical" evidence="6">
    <location>
        <begin position="848"/>
        <end position="866"/>
    </location>
</feature>
<dbReference type="InterPro" id="IPR001117">
    <property type="entry name" value="Cu-oxidase_2nd"/>
</dbReference>
<dbReference type="STRING" id="946362.F2UC68"/>
<evidence type="ECO:0000256" key="7">
    <source>
        <dbReference type="SAM" id="SignalP"/>
    </source>
</evidence>
<dbReference type="FunFam" id="2.60.40.420:FF:000045">
    <property type="entry name" value="Laccase 2"/>
    <property type="match status" value="1"/>
</dbReference>
<dbReference type="Proteomes" id="UP000007799">
    <property type="component" value="Unassembled WGS sequence"/>
</dbReference>